<feature type="region of interest" description="Disordered" evidence="4">
    <location>
        <begin position="1350"/>
        <end position="1373"/>
    </location>
</feature>
<dbReference type="Proteomes" id="UP000749559">
    <property type="component" value="Unassembled WGS sequence"/>
</dbReference>
<feature type="region of interest" description="Disordered" evidence="4">
    <location>
        <begin position="1025"/>
        <end position="1098"/>
    </location>
</feature>
<dbReference type="Pfam" id="PF00643">
    <property type="entry name" value="zf-B_box"/>
    <property type="match status" value="1"/>
</dbReference>
<keyword evidence="6" id="KW-1185">Reference proteome</keyword>
<evidence type="ECO:0000313" key="6">
    <source>
        <dbReference type="Proteomes" id="UP000749559"/>
    </source>
</evidence>
<dbReference type="InterPro" id="IPR000315">
    <property type="entry name" value="Znf_B-box"/>
</dbReference>
<keyword evidence="1" id="KW-0479">Metal-binding</keyword>
<dbReference type="EMBL" id="CAIIXF020000011">
    <property type="protein sequence ID" value="CAH1799604.1"/>
    <property type="molecule type" value="Genomic_DNA"/>
</dbReference>
<feature type="compositionally biased region" description="Polar residues" evidence="4">
    <location>
        <begin position="1186"/>
        <end position="1206"/>
    </location>
</feature>
<feature type="compositionally biased region" description="Low complexity" evidence="4">
    <location>
        <begin position="1077"/>
        <end position="1098"/>
    </location>
</feature>
<dbReference type="OrthoDB" id="342730at2759"/>
<dbReference type="InterPro" id="IPR018957">
    <property type="entry name" value="Znf_C3HC4_RING-type"/>
</dbReference>
<dbReference type="PROSITE" id="PS00518">
    <property type="entry name" value="ZF_RING_1"/>
    <property type="match status" value="1"/>
</dbReference>
<feature type="compositionally biased region" description="Polar residues" evidence="4">
    <location>
        <begin position="1262"/>
        <end position="1307"/>
    </location>
</feature>
<evidence type="ECO:0000256" key="2">
    <source>
        <dbReference type="ARBA" id="ARBA00022771"/>
    </source>
</evidence>
<organism evidence="5 6">
    <name type="scientific">Owenia fusiformis</name>
    <name type="common">Polychaete worm</name>
    <dbReference type="NCBI Taxonomy" id="6347"/>
    <lineage>
        <taxon>Eukaryota</taxon>
        <taxon>Metazoa</taxon>
        <taxon>Spiralia</taxon>
        <taxon>Lophotrochozoa</taxon>
        <taxon>Annelida</taxon>
        <taxon>Polychaeta</taxon>
        <taxon>Sedentaria</taxon>
        <taxon>Canalipalpata</taxon>
        <taxon>Sabellida</taxon>
        <taxon>Oweniida</taxon>
        <taxon>Oweniidae</taxon>
        <taxon>Owenia</taxon>
    </lineage>
</organism>
<feature type="region of interest" description="Disordered" evidence="4">
    <location>
        <begin position="1186"/>
        <end position="1208"/>
    </location>
</feature>
<proteinExistence type="predicted"/>
<dbReference type="InterPro" id="IPR017907">
    <property type="entry name" value="Znf_RING_CS"/>
</dbReference>
<feature type="region of interest" description="Disordered" evidence="4">
    <location>
        <begin position="1253"/>
        <end position="1307"/>
    </location>
</feature>
<feature type="compositionally biased region" description="Low complexity" evidence="4">
    <location>
        <begin position="1680"/>
        <end position="1694"/>
    </location>
</feature>
<feature type="region of interest" description="Disordered" evidence="4">
    <location>
        <begin position="1588"/>
        <end position="1619"/>
    </location>
</feature>
<evidence type="ECO:0000256" key="4">
    <source>
        <dbReference type="SAM" id="MobiDB-lite"/>
    </source>
</evidence>
<feature type="region of interest" description="Disordered" evidence="4">
    <location>
        <begin position="1542"/>
        <end position="1564"/>
    </location>
</feature>
<feature type="compositionally biased region" description="Low complexity" evidence="4">
    <location>
        <begin position="1039"/>
        <end position="1062"/>
    </location>
</feature>
<protein>
    <submittedName>
        <fullName evidence="5">Uncharacterized protein</fullName>
    </submittedName>
</protein>
<reference evidence="5" key="1">
    <citation type="submission" date="2022-03" db="EMBL/GenBank/DDBJ databases">
        <authorList>
            <person name="Martin C."/>
        </authorList>
    </citation>
    <scope>NUCLEOTIDE SEQUENCE</scope>
</reference>
<dbReference type="PANTHER" id="PTHR25462">
    <property type="entry name" value="BONUS, ISOFORM C-RELATED"/>
    <property type="match status" value="1"/>
</dbReference>
<name>A0A8J1TB66_OWEFU</name>
<evidence type="ECO:0000313" key="5">
    <source>
        <dbReference type="EMBL" id="CAH1799604.1"/>
    </source>
</evidence>
<dbReference type="GO" id="GO:0061630">
    <property type="term" value="F:ubiquitin protein ligase activity"/>
    <property type="evidence" value="ECO:0007669"/>
    <property type="project" value="TreeGrafter"/>
</dbReference>
<dbReference type="GO" id="GO:0005654">
    <property type="term" value="C:nucleoplasm"/>
    <property type="evidence" value="ECO:0007669"/>
    <property type="project" value="TreeGrafter"/>
</dbReference>
<dbReference type="InterPro" id="IPR047153">
    <property type="entry name" value="TRIM45/56/19-like"/>
</dbReference>
<dbReference type="PROSITE" id="PS50089">
    <property type="entry name" value="ZF_RING_2"/>
    <property type="match status" value="1"/>
</dbReference>
<feature type="compositionally biased region" description="Basic residues" evidence="4">
    <location>
        <begin position="1881"/>
        <end position="1894"/>
    </location>
</feature>
<dbReference type="GO" id="GO:0008270">
    <property type="term" value="F:zinc ion binding"/>
    <property type="evidence" value="ECO:0007669"/>
    <property type="project" value="UniProtKB-KW"/>
</dbReference>
<feature type="region of interest" description="Disordered" evidence="4">
    <location>
        <begin position="1880"/>
        <end position="1947"/>
    </location>
</feature>
<dbReference type="PROSITE" id="PS50119">
    <property type="entry name" value="ZF_BBOX"/>
    <property type="match status" value="1"/>
</dbReference>
<accession>A0A8J1TB66</accession>
<feature type="region of interest" description="Disordered" evidence="4">
    <location>
        <begin position="1737"/>
        <end position="1834"/>
    </location>
</feature>
<dbReference type="Pfam" id="PF00097">
    <property type="entry name" value="zf-C3HC4"/>
    <property type="match status" value="1"/>
</dbReference>
<feature type="region of interest" description="Disordered" evidence="4">
    <location>
        <begin position="2002"/>
        <end position="2030"/>
    </location>
</feature>
<keyword evidence="2" id="KW-0863">Zinc-finger</keyword>
<dbReference type="InterPro" id="IPR013083">
    <property type="entry name" value="Znf_RING/FYVE/PHD"/>
</dbReference>
<feature type="compositionally biased region" description="Basic residues" evidence="4">
    <location>
        <begin position="1737"/>
        <end position="1751"/>
    </location>
</feature>
<feature type="compositionally biased region" description="Polar residues" evidence="4">
    <location>
        <begin position="1631"/>
        <end position="1642"/>
    </location>
</feature>
<dbReference type="Gene3D" id="3.30.160.60">
    <property type="entry name" value="Classic Zinc Finger"/>
    <property type="match status" value="1"/>
</dbReference>
<feature type="compositionally biased region" description="Polar residues" evidence="4">
    <location>
        <begin position="1919"/>
        <end position="1944"/>
    </location>
</feature>
<keyword evidence="3" id="KW-0862">Zinc</keyword>
<dbReference type="InterPro" id="IPR001841">
    <property type="entry name" value="Znf_RING"/>
</dbReference>
<comment type="caution">
    <text evidence="5">The sequence shown here is derived from an EMBL/GenBank/DDBJ whole genome shotgun (WGS) entry which is preliminary data.</text>
</comment>
<dbReference type="SMART" id="SM00184">
    <property type="entry name" value="RING"/>
    <property type="match status" value="1"/>
</dbReference>
<dbReference type="CDD" id="cd16584">
    <property type="entry name" value="RING-HC_TRIM56_C-V"/>
    <property type="match status" value="1"/>
</dbReference>
<sequence length="2030" mass="224683">MASGKKALLQDISDQFLQCKICFEDYKSPKTLECLHTFCSHCLDKHADSEYERSYRYMVYGRSVTCPICRKRTELPSGGIRRLPDNFLVTNLNDVINRVKPSKVPQCEICKNFKKTTVDACSKCLDCAKLLCKSCVEQHRKTKVTQDHSLFDVQVEKDIECKVHPEECVRFYCEPCETCVCVLCTFQEHKDHELSSFTEGISKNRKSLENLSVVCQDRINKVKSHLDLINKCEFNIKEVEDKIRDVSLSLVQAIRNNQKNMVENLRNIYGPTTLEYLQHKEGIKDNLENLQSTVNLTNIILKEKSVEVLLLKKNLEEKAKGLINAEIIEPPDGIEKHVRFIPGSVALGFIDTGQNKDSETGDVGNENKREHFKISNFTELQTQTERIETFEKDTTMCKLCIDYCIDMDTQTDIVSKIHKETETPVAMTKGKCTSTEPPSVSHKGCTTDEKSFSKAKTQTDVVEMIDKDVATNRVTKKDMEVGTPCIRTINRGTIPYRAENYRDKKSMTPAEWMEHKPTLREIKSRNLPEVTIETNAVPMVAKETTTTQIPTTEMSTSTYGVQTVEMSTTMEGDEIVKVTQSKPIKSKMVDGSTLTHVPTEDAMSNTTTIKTKTTGTKMTISLKDTGVNPDPTIKYVVVPDKTDTGTMPDLCIIESPTKARSNVPLIKTCEMSVMTDPITMVTKSKNDLESGTLSIKPPVATTNASTITDSGLTYANLVLTGSKKKPTKVATVDKGSNTYRIKEPAKQITVDTSTETDTPNYTTTASDAIKDVMINKKSNTTRITSETKSMNTISPRSFTKQTNTTKSVMKEQGNMTDRGTTVDEFTSTESPCTQEVGVHVVPATIVTKDRGTDSKRVYMVERRVGTEPLDSKTYAVGTSTDMIDMKTKQTLTTPPSTRDRSVCTPKVEMATIGTKPFRFPKPDKYTMTTNVPTVSKGTTTMTMKTKKSTDAGVDPIPLETHSKETETYVPTMDEGTSTGVLLMTNKNVGTDTQQSCDAMVGTSYILAIKWAERLRQKALTSTRGTCTPQVKKATHETNTPVKKTSNTETTTNTNVHTSDTGTSTPRVPKVTTSQTNTPTIVQTTKETTTNKGMNTKNTSTSMVPVKLLSRKTNTPSRDHITKFTTTTDLVSLQTTAIGDNSVFNSGVDKYVGTLPADVKSQITSTDGVIRQNSQETWTETVNVVSQGSNTSVPHQPSKETTTNSSMRTHERAIGCGNQANEFKVDVATDAVTIATSDVSTRTIKALTESKSVETIQRETNDQHTNTHPVANNSKETTTQHLIGLQTLGTSTGESSRGFSTENSTMTNTNVHVQSLGVETTQGQYLVNKQTTTDPKTMVDQTTRTIPVVTESKSTDTQQTVNAHQGTNTENQTPYNFVSHTSIDESHGCHGNKMVDKETSMVSKEMIERSTTTPHTVTTDIEIVTVPIGEQDAETATDSVPTSDKAIFAGVRKQTSSTMTTPYDSKGTNHNLKYDNSTMTDITGKISLGTNPDFKLISKKEEFWEPMTVQHGNTQAASSSFISQLPKTAKSIVWKVDRETMTRARRTATSSTRMTPPPSTEERGVGTETVLVEGRINECISKLKNVTQRLNNPSPVSTPERKAIPITRSQSSHTPSDDAVEKDLAITRCNSEKGTASTHNTGDNPLVDVQTKQVENSPDDVDGRRKARQRRPDITALLNQDSDSTATDSSTAKASQFTEDGIPLPRALPSRLHAQHVQTKTLQSFSMDPDELKKMKLERKREKKKKRHHHTSGKSPRDKSILKGGPTSGETINPESASPKDDKIVSLGIRKTSSEIDEEMETKEFSSKSPQQPWRQRAALQKQKPVEALDNVGTSEQKTPIKHFIEVNESPVIKPYDDNYLQRSTDNASALEPTLNEIHPWRSTKAKRKDKRLRNKTIAIETPSRISSEEDLFTGKFQRDSTNTKSTPTDECIPSTQTNKPTSVALSDKHKNVKSTSICFTPGPVKAVFLSDSSRESSFDSPYSPFASQDSIETRYPFGTKDSSFGATSSFGTKDSSFNAKRTLNKSKNMQ</sequence>
<evidence type="ECO:0000256" key="3">
    <source>
        <dbReference type="ARBA" id="ARBA00022833"/>
    </source>
</evidence>
<dbReference type="CDD" id="cd19756">
    <property type="entry name" value="Bbox2"/>
    <property type="match status" value="1"/>
</dbReference>
<gene>
    <name evidence="5" type="ORF">OFUS_LOCUS23592</name>
</gene>
<dbReference type="SMART" id="SM00336">
    <property type="entry name" value="BBOX"/>
    <property type="match status" value="2"/>
</dbReference>
<feature type="region of interest" description="Disordered" evidence="4">
    <location>
        <begin position="1631"/>
        <end position="1704"/>
    </location>
</feature>
<dbReference type="SUPFAM" id="SSF57845">
    <property type="entry name" value="B-box zinc-binding domain"/>
    <property type="match status" value="1"/>
</dbReference>
<dbReference type="PANTHER" id="PTHR25462:SF305">
    <property type="entry name" value="RING-TYPE DOMAIN-CONTAINING PROTEIN"/>
    <property type="match status" value="1"/>
</dbReference>
<evidence type="ECO:0000256" key="1">
    <source>
        <dbReference type="ARBA" id="ARBA00022723"/>
    </source>
</evidence>
<dbReference type="SUPFAM" id="SSF57850">
    <property type="entry name" value="RING/U-box"/>
    <property type="match status" value="1"/>
</dbReference>
<dbReference type="Gene3D" id="3.30.40.10">
    <property type="entry name" value="Zinc/RING finger domain, C3HC4 (zinc finger)"/>
    <property type="match status" value="1"/>
</dbReference>